<evidence type="ECO:0000313" key="1">
    <source>
        <dbReference type="EMBL" id="JAI04206.1"/>
    </source>
</evidence>
<proteinExistence type="predicted"/>
<sequence>MNFNTRDQIKSSA</sequence>
<reference evidence="1" key="1">
    <citation type="submission" date="2014-11" db="EMBL/GenBank/DDBJ databases">
        <authorList>
            <person name="Amaro Gonzalez C."/>
        </authorList>
    </citation>
    <scope>NUCLEOTIDE SEQUENCE</scope>
</reference>
<accession>A0A0E9XQR6</accession>
<name>A0A0E9XQR6_ANGAN</name>
<dbReference type="EMBL" id="GBXM01004372">
    <property type="protein sequence ID" value="JAI04206.1"/>
    <property type="molecule type" value="Transcribed_RNA"/>
</dbReference>
<protein>
    <submittedName>
        <fullName evidence="1">Uncharacterized protein</fullName>
    </submittedName>
</protein>
<reference evidence="1" key="2">
    <citation type="journal article" date="2015" name="Fish Shellfish Immunol.">
        <title>Early steps in the European eel (Anguilla anguilla)-Vibrio vulnificus interaction in the gills: Role of the RtxA13 toxin.</title>
        <authorList>
            <person name="Callol A."/>
            <person name="Pajuelo D."/>
            <person name="Ebbesson L."/>
            <person name="Teles M."/>
            <person name="MacKenzie S."/>
            <person name="Amaro C."/>
        </authorList>
    </citation>
    <scope>NUCLEOTIDE SEQUENCE</scope>
</reference>
<organism evidence="1">
    <name type="scientific">Anguilla anguilla</name>
    <name type="common">European freshwater eel</name>
    <name type="synonym">Muraena anguilla</name>
    <dbReference type="NCBI Taxonomy" id="7936"/>
    <lineage>
        <taxon>Eukaryota</taxon>
        <taxon>Metazoa</taxon>
        <taxon>Chordata</taxon>
        <taxon>Craniata</taxon>
        <taxon>Vertebrata</taxon>
        <taxon>Euteleostomi</taxon>
        <taxon>Actinopterygii</taxon>
        <taxon>Neopterygii</taxon>
        <taxon>Teleostei</taxon>
        <taxon>Anguilliformes</taxon>
        <taxon>Anguillidae</taxon>
        <taxon>Anguilla</taxon>
    </lineage>
</organism>